<proteinExistence type="predicted"/>
<organism evidence="1">
    <name type="scientific">viral metagenome</name>
    <dbReference type="NCBI Taxonomy" id="1070528"/>
    <lineage>
        <taxon>unclassified sequences</taxon>
        <taxon>metagenomes</taxon>
        <taxon>organismal metagenomes</taxon>
    </lineage>
</organism>
<reference evidence="1" key="1">
    <citation type="journal article" date="2020" name="Nature">
        <title>Giant virus diversity and host interactions through global metagenomics.</title>
        <authorList>
            <person name="Schulz F."/>
            <person name="Roux S."/>
            <person name="Paez-Espino D."/>
            <person name="Jungbluth S."/>
            <person name="Walsh D.A."/>
            <person name="Denef V.J."/>
            <person name="McMahon K.D."/>
            <person name="Konstantinidis K.T."/>
            <person name="Eloe-Fadrosh E.A."/>
            <person name="Kyrpides N.C."/>
            <person name="Woyke T."/>
        </authorList>
    </citation>
    <scope>NUCLEOTIDE SEQUENCE</scope>
    <source>
        <strain evidence="1">GVMAG-M-3300023174-182</strain>
    </source>
</reference>
<name>A0A6C0DHJ2_9ZZZZ</name>
<sequence>MLQNIKNRVCAFLSSAFTFTSNNKKQVINYYDLDDFTIEFDNIESHENSSENANLFRYFYPKPTIRTISRVQNV</sequence>
<evidence type="ECO:0000313" key="1">
    <source>
        <dbReference type="EMBL" id="QHT16398.1"/>
    </source>
</evidence>
<protein>
    <submittedName>
        <fullName evidence="1">Uncharacterized protein</fullName>
    </submittedName>
</protein>
<dbReference type="AlphaFoldDB" id="A0A6C0DHJ2"/>
<dbReference type="EMBL" id="MN739623">
    <property type="protein sequence ID" value="QHT16398.1"/>
    <property type="molecule type" value="Genomic_DNA"/>
</dbReference>
<accession>A0A6C0DHJ2</accession>